<protein>
    <submittedName>
        <fullName evidence="1">22593_t:CDS:1</fullName>
    </submittedName>
</protein>
<comment type="caution">
    <text evidence="1">The sequence shown here is derived from an EMBL/GenBank/DDBJ whole genome shotgun (WGS) entry which is preliminary data.</text>
</comment>
<evidence type="ECO:0000313" key="1">
    <source>
        <dbReference type="EMBL" id="CAG8801099.1"/>
    </source>
</evidence>
<feature type="non-terminal residue" evidence="1">
    <location>
        <position position="1"/>
    </location>
</feature>
<dbReference type="Proteomes" id="UP000789920">
    <property type="component" value="Unassembled WGS sequence"/>
</dbReference>
<accession>A0ACA9RNA7</accession>
<gene>
    <name evidence="1" type="ORF">RPERSI_LOCUS21048</name>
</gene>
<reference evidence="1" key="1">
    <citation type="submission" date="2021-06" db="EMBL/GenBank/DDBJ databases">
        <authorList>
            <person name="Kallberg Y."/>
            <person name="Tangrot J."/>
            <person name="Rosling A."/>
        </authorList>
    </citation>
    <scope>NUCLEOTIDE SEQUENCE</scope>
    <source>
        <strain evidence="1">MA461A</strain>
    </source>
</reference>
<evidence type="ECO:0000313" key="2">
    <source>
        <dbReference type="Proteomes" id="UP000789920"/>
    </source>
</evidence>
<organism evidence="1 2">
    <name type="scientific">Racocetra persica</name>
    <dbReference type="NCBI Taxonomy" id="160502"/>
    <lineage>
        <taxon>Eukaryota</taxon>
        <taxon>Fungi</taxon>
        <taxon>Fungi incertae sedis</taxon>
        <taxon>Mucoromycota</taxon>
        <taxon>Glomeromycotina</taxon>
        <taxon>Glomeromycetes</taxon>
        <taxon>Diversisporales</taxon>
        <taxon>Gigasporaceae</taxon>
        <taxon>Racocetra</taxon>
    </lineage>
</organism>
<feature type="non-terminal residue" evidence="1">
    <location>
        <position position="151"/>
    </location>
</feature>
<proteinExistence type="predicted"/>
<sequence length="151" mass="17198">GSFGSSSSYSTREVSSQHAEYRHTFAPKAIRRKHYGIKLFFAPLQETRNWIALMYLILWNLPYSCFCFGWVIVTFIGSVISLIFPPVGYVLLLFSIYSWRMLGRFEIAVLNSISSSDNLAAITRKPLPSITKVTPPIYLYSPLSSTNYQIP</sequence>
<keyword evidence="2" id="KW-1185">Reference proteome</keyword>
<name>A0ACA9RNA7_9GLOM</name>
<dbReference type="EMBL" id="CAJVQC010060750">
    <property type="protein sequence ID" value="CAG8801099.1"/>
    <property type="molecule type" value="Genomic_DNA"/>
</dbReference>